<reference evidence="16" key="1">
    <citation type="journal article" date="2020" name="Stud. Mycol.">
        <title>101 Dothideomycetes genomes: a test case for predicting lifestyles and emergence of pathogens.</title>
        <authorList>
            <person name="Haridas S."/>
            <person name="Albert R."/>
            <person name="Binder M."/>
            <person name="Bloem J."/>
            <person name="Labutti K."/>
            <person name="Salamov A."/>
            <person name="Andreopoulos B."/>
            <person name="Baker S."/>
            <person name="Barry K."/>
            <person name="Bills G."/>
            <person name="Bluhm B."/>
            <person name="Cannon C."/>
            <person name="Castanera R."/>
            <person name="Culley D."/>
            <person name="Daum C."/>
            <person name="Ezra D."/>
            <person name="Gonzalez J."/>
            <person name="Henrissat B."/>
            <person name="Kuo A."/>
            <person name="Liang C."/>
            <person name="Lipzen A."/>
            <person name="Lutzoni F."/>
            <person name="Magnuson J."/>
            <person name="Mondo S."/>
            <person name="Nolan M."/>
            <person name="Ohm R."/>
            <person name="Pangilinan J."/>
            <person name="Park H.-J."/>
            <person name="Ramirez L."/>
            <person name="Alfaro M."/>
            <person name="Sun H."/>
            <person name="Tritt A."/>
            <person name="Yoshinaga Y."/>
            <person name="Zwiers L.-H."/>
            <person name="Turgeon B."/>
            <person name="Goodwin S."/>
            <person name="Spatafora J."/>
            <person name="Crous P."/>
            <person name="Grigoriev I."/>
        </authorList>
    </citation>
    <scope>NUCLEOTIDE SEQUENCE</scope>
    <source>
        <strain evidence="16">CBS 113389</strain>
    </source>
</reference>
<feature type="transmembrane region" description="Helical" evidence="15">
    <location>
        <begin position="12"/>
        <end position="33"/>
    </location>
</feature>
<dbReference type="GO" id="GO:0004497">
    <property type="term" value="F:monooxygenase activity"/>
    <property type="evidence" value="ECO:0007669"/>
    <property type="project" value="UniProtKB-KW"/>
</dbReference>
<dbReference type="PRINTS" id="PR00385">
    <property type="entry name" value="P450"/>
</dbReference>
<dbReference type="InterPro" id="IPR050121">
    <property type="entry name" value="Cytochrome_P450_monoxygenase"/>
</dbReference>
<evidence type="ECO:0000256" key="5">
    <source>
        <dbReference type="ARBA" id="ARBA00022617"/>
    </source>
</evidence>
<dbReference type="PROSITE" id="PS00086">
    <property type="entry name" value="CYTOCHROME_P450"/>
    <property type="match status" value="1"/>
</dbReference>
<dbReference type="CDD" id="cd11061">
    <property type="entry name" value="CYP67-like"/>
    <property type="match status" value="1"/>
</dbReference>
<dbReference type="RefSeq" id="XP_033592530.1">
    <property type="nucleotide sequence ID" value="XM_033732537.1"/>
</dbReference>
<protein>
    <submittedName>
        <fullName evidence="16">Cytochrome P450</fullName>
    </submittedName>
</protein>
<evidence type="ECO:0000256" key="1">
    <source>
        <dbReference type="ARBA" id="ARBA00001971"/>
    </source>
</evidence>
<dbReference type="GO" id="GO:0020037">
    <property type="term" value="F:heme binding"/>
    <property type="evidence" value="ECO:0007669"/>
    <property type="project" value="InterPro"/>
</dbReference>
<accession>A0A6A6Q1R3</accession>
<dbReference type="SUPFAM" id="SSF48264">
    <property type="entry name" value="Cytochrome P450"/>
    <property type="match status" value="1"/>
</dbReference>
<dbReference type="InterPro" id="IPR002401">
    <property type="entry name" value="Cyt_P450_E_grp-I"/>
</dbReference>
<keyword evidence="6 15" id="KW-0812">Transmembrane</keyword>
<dbReference type="InterPro" id="IPR036396">
    <property type="entry name" value="Cyt_P450_sf"/>
</dbReference>
<evidence type="ECO:0000256" key="6">
    <source>
        <dbReference type="ARBA" id="ARBA00022692"/>
    </source>
</evidence>
<evidence type="ECO:0000256" key="14">
    <source>
        <dbReference type="RuleBase" id="RU000461"/>
    </source>
</evidence>
<dbReference type="OrthoDB" id="1470350at2759"/>
<gene>
    <name evidence="16" type="ORF">BDY17DRAFT_290609</name>
</gene>
<keyword evidence="7 13" id="KW-0479">Metal-binding</keyword>
<proteinExistence type="inferred from homology"/>
<dbReference type="GeneID" id="54473539"/>
<dbReference type="InterPro" id="IPR001128">
    <property type="entry name" value="Cyt_P450"/>
</dbReference>
<dbReference type="Pfam" id="PF00067">
    <property type="entry name" value="p450"/>
    <property type="match status" value="1"/>
</dbReference>
<evidence type="ECO:0000256" key="9">
    <source>
        <dbReference type="ARBA" id="ARBA00023002"/>
    </source>
</evidence>
<evidence type="ECO:0000256" key="4">
    <source>
        <dbReference type="ARBA" id="ARBA00010617"/>
    </source>
</evidence>
<dbReference type="Gene3D" id="1.10.630.10">
    <property type="entry name" value="Cytochrome P450"/>
    <property type="match status" value="1"/>
</dbReference>
<evidence type="ECO:0000256" key="15">
    <source>
        <dbReference type="SAM" id="Phobius"/>
    </source>
</evidence>
<keyword evidence="8 15" id="KW-1133">Transmembrane helix</keyword>
<keyword evidence="12 15" id="KW-0472">Membrane</keyword>
<evidence type="ECO:0000256" key="11">
    <source>
        <dbReference type="ARBA" id="ARBA00023033"/>
    </source>
</evidence>
<dbReference type="EMBL" id="MU001632">
    <property type="protein sequence ID" value="KAF2485961.1"/>
    <property type="molecule type" value="Genomic_DNA"/>
</dbReference>
<evidence type="ECO:0000256" key="3">
    <source>
        <dbReference type="ARBA" id="ARBA00004685"/>
    </source>
</evidence>
<dbReference type="GO" id="GO:1902181">
    <property type="term" value="P:verruculogen biosynthetic process"/>
    <property type="evidence" value="ECO:0007669"/>
    <property type="project" value="UniProtKB-ARBA"/>
</dbReference>
<evidence type="ECO:0000256" key="8">
    <source>
        <dbReference type="ARBA" id="ARBA00022989"/>
    </source>
</evidence>
<dbReference type="GO" id="GO:0005506">
    <property type="term" value="F:iron ion binding"/>
    <property type="evidence" value="ECO:0007669"/>
    <property type="project" value="InterPro"/>
</dbReference>
<dbReference type="PRINTS" id="PR00463">
    <property type="entry name" value="EP450I"/>
</dbReference>
<evidence type="ECO:0000313" key="17">
    <source>
        <dbReference type="Proteomes" id="UP000799767"/>
    </source>
</evidence>
<dbReference type="Proteomes" id="UP000799767">
    <property type="component" value="Unassembled WGS sequence"/>
</dbReference>
<comment type="pathway">
    <text evidence="3">Mycotoxin biosynthesis.</text>
</comment>
<keyword evidence="10 13" id="KW-0408">Iron</keyword>
<evidence type="ECO:0000256" key="12">
    <source>
        <dbReference type="ARBA" id="ARBA00023136"/>
    </source>
</evidence>
<keyword evidence="9 14" id="KW-0560">Oxidoreductase</keyword>
<keyword evidence="5 13" id="KW-0349">Heme</keyword>
<dbReference type="FunFam" id="1.10.630.10:FF:000063">
    <property type="entry name" value="Cytochrome P450 monooxygenase"/>
    <property type="match status" value="1"/>
</dbReference>
<evidence type="ECO:0000256" key="13">
    <source>
        <dbReference type="PIRSR" id="PIRSR602401-1"/>
    </source>
</evidence>
<keyword evidence="17" id="KW-1185">Reference proteome</keyword>
<comment type="similarity">
    <text evidence="4 14">Belongs to the cytochrome P450 family.</text>
</comment>
<dbReference type="InterPro" id="IPR017972">
    <property type="entry name" value="Cyt_P450_CS"/>
</dbReference>
<dbReference type="AlphaFoldDB" id="A0A6A6Q1R3"/>
<evidence type="ECO:0000313" key="16">
    <source>
        <dbReference type="EMBL" id="KAF2485961.1"/>
    </source>
</evidence>
<dbReference type="PANTHER" id="PTHR24305">
    <property type="entry name" value="CYTOCHROME P450"/>
    <property type="match status" value="1"/>
</dbReference>
<dbReference type="GO" id="GO:0016020">
    <property type="term" value="C:membrane"/>
    <property type="evidence" value="ECO:0007669"/>
    <property type="project" value="UniProtKB-SubCell"/>
</dbReference>
<comment type="subcellular location">
    <subcellularLocation>
        <location evidence="2">Membrane</location>
    </subcellularLocation>
</comment>
<evidence type="ECO:0000256" key="10">
    <source>
        <dbReference type="ARBA" id="ARBA00023004"/>
    </source>
</evidence>
<dbReference type="GO" id="GO:0016705">
    <property type="term" value="F:oxidoreductase activity, acting on paired donors, with incorporation or reduction of molecular oxygen"/>
    <property type="evidence" value="ECO:0007669"/>
    <property type="project" value="InterPro"/>
</dbReference>
<evidence type="ECO:0000256" key="7">
    <source>
        <dbReference type="ARBA" id="ARBA00022723"/>
    </source>
</evidence>
<evidence type="ECO:0000256" key="2">
    <source>
        <dbReference type="ARBA" id="ARBA00004370"/>
    </source>
</evidence>
<feature type="binding site" description="axial binding residue" evidence="13">
    <location>
        <position position="462"/>
    </location>
    <ligand>
        <name>heme</name>
        <dbReference type="ChEBI" id="CHEBI:30413"/>
    </ligand>
    <ligandPart>
        <name>Fe</name>
        <dbReference type="ChEBI" id="CHEBI:18248"/>
    </ligandPart>
</feature>
<organism evidence="16 17">
    <name type="scientific">Neohortaea acidophila</name>
    <dbReference type="NCBI Taxonomy" id="245834"/>
    <lineage>
        <taxon>Eukaryota</taxon>
        <taxon>Fungi</taxon>
        <taxon>Dikarya</taxon>
        <taxon>Ascomycota</taxon>
        <taxon>Pezizomycotina</taxon>
        <taxon>Dothideomycetes</taxon>
        <taxon>Dothideomycetidae</taxon>
        <taxon>Mycosphaerellales</taxon>
        <taxon>Teratosphaeriaceae</taxon>
        <taxon>Neohortaea</taxon>
    </lineage>
</organism>
<comment type="cofactor">
    <cofactor evidence="1 13">
        <name>heme</name>
        <dbReference type="ChEBI" id="CHEBI:30413"/>
    </cofactor>
</comment>
<name>A0A6A6Q1R3_9PEZI</name>
<sequence>MAFFSLFEGVSLLTIIFAAVTLYCAGFVFYRVYLHPLAKYPGPFWAKVTDLYSTYHAWKGDRHLEFWRCHEKYGNVVRFGPNSLSFNTNTALRSIYGAKGNVRKADFYLSFPATKDSVSTHSAIDRSVHGRKRRVLAHAFSDAAVKSMETHILSHIRQFCSNLGDNTLTTYSDSEKPNTGAQWTPAKNISDQANYLTFDVMSDLCFSKAFGMLERPDNRFAIDLLTNAARRHLICGTFLPIHDYHLDKLLFRKIAGMRAQYMQFSKAQAAERMKLGLDAERKDFFYYLLNAKDPETGHGFSVPELWGESNLLIIAGSDTTSTALSAAIFYLVHNPSALEKLRKEVRAAFADVEDIRMGAKLTSCHYLRASIDEAMRLSPSVGGVAPRQVLPGGMEVDGHVLPEGTVVGVPHYAIHHNATYYPQPFDYKPERWISGSEPAITPESVSTVQSAFCPFSVGPRGCIGKGMAYAELTMSLARIIYLYDMRLAPGSHLGEGSPDAELGRNRPLEFQLQDTFTSAKDGPLVEFCNASS</sequence>
<dbReference type="PANTHER" id="PTHR24305:SF237">
    <property type="entry name" value="CYTOCHROME P450 MONOOXYGENASE ATNE-RELATED"/>
    <property type="match status" value="1"/>
</dbReference>
<keyword evidence="11 14" id="KW-0503">Monooxygenase</keyword>